<dbReference type="RefSeq" id="WP_406697722.1">
    <property type="nucleotide sequence ID" value="NZ_CP155447.1"/>
</dbReference>
<dbReference type="Pfam" id="PF07963">
    <property type="entry name" value="N_methyl"/>
    <property type="match status" value="1"/>
</dbReference>
<accession>A0AAU7CI23</accession>
<keyword evidence="2" id="KW-0812">Transmembrane</keyword>
<sequence length="366" mass="38748">MRIRAKLGGGEGPRAGVCRLDRPAGGAPGEMVGGMQPRGGQGFTLIELLVVIAIIAVLIGLLLPAVQAAREAARRMQCTNNLKQLGLAMHHYESTLNSFPGMGAGRRWYSIQARLLPFIEQANLQQAFVLEQDLFTFTGTSTLNPAQQTAAAIVVGLFLCPSDGRSPVFTGYNSATFAGTNYMASTGSGDPTRLYYDSRFPTDGLFWSDSGVRLAELRDGTSITMLMSESLLGHGSTTTGPTPVDGKRQSAGLSGTVKVLSGVPGSTPVLSESLCSSASSWSGDRGISWIWGQTPKACFDAWRPPNARFPDCSTNGIGFFKASSQHPGGVNVLFGDGHVQFVRDSLQPAVWRGLATRAGGEIPGEF</sequence>
<evidence type="ECO:0000259" key="3">
    <source>
        <dbReference type="Pfam" id="PF07596"/>
    </source>
</evidence>
<keyword evidence="2" id="KW-0472">Membrane</keyword>
<dbReference type="NCBIfam" id="TIGR02532">
    <property type="entry name" value="IV_pilin_GFxxxE"/>
    <property type="match status" value="1"/>
</dbReference>
<feature type="transmembrane region" description="Helical" evidence="2">
    <location>
        <begin position="45"/>
        <end position="66"/>
    </location>
</feature>
<dbReference type="AlphaFoldDB" id="A0AAU7CI23"/>
<dbReference type="InterPro" id="IPR011453">
    <property type="entry name" value="DUF1559"/>
</dbReference>
<proteinExistence type="predicted"/>
<organism evidence="4">
    <name type="scientific">Singulisphaera sp. Ch08</name>
    <dbReference type="NCBI Taxonomy" id="3120278"/>
    <lineage>
        <taxon>Bacteria</taxon>
        <taxon>Pseudomonadati</taxon>
        <taxon>Planctomycetota</taxon>
        <taxon>Planctomycetia</taxon>
        <taxon>Isosphaerales</taxon>
        <taxon>Isosphaeraceae</taxon>
        <taxon>Singulisphaera</taxon>
    </lineage>
</organism>
<feature type="region of interest" description="Disordered" evidence="1">
    <location>
        <begin position="1"/>
        <end position="20"/>
    </location>
</feature>
<evidence type="ECO:0000313" key="4">
    <source>
        <dbReference type="EMBL" id="XBH04919.1"/>
    </source>
</evidence>
<dbReference type="NCBIfam" id="TIGR04294">
    <property type="entry name" value="pre_pil_HX9DG"/>
    <property type="match status" value="1"/>
</dbReference>
<dbReference type="Gene3D" id="3.30.700.10">
    <property type="entry name" value="Glycoprotein, Type 4 Pilin"/>
    <property type="match status" value="1"/>
</dbReference>
<feature type="domain" description="DUF1559" evidence="3">
    <location>
        <begin position="67"/>
        <end position="348"/>
    </location>
</feature>
<dbReference type="EMBL" id="CP155447">
    <property type="protein sequence ID" value="XBH04919.1"/>
    <property type="molecule type" value="Genomic_DNA"/>
</dbReference>
<name>A0AAU7CI23_9BACT</name>
<keyword evidence="2" id="KW-1133">Transmembrane helix</keyword>
<protein>
    <submittedName>
        <fullName evidence="4">DUF1559 domain-containing protein</fullName>
    </submittedName>
</protein>
<dbReference type="PANTHER" id="PTHR30093">
    <property type="entry name" value="GENERAL SECRETION PATHWAY PROTEIN G"/>
    <property type="match status" value="1"/>
</dbReference>
<evidence type="ECO:0000256" key="1">
    <source>
        <dbReference type="SAM" id="MobiDB-lite"/>
    </source>
</evidence>
<dbReference type="InterPro" id="IPR027558">
    <property type="entry name" value="Pre_pil_HX9DG_C"/>
</dbReference>
<dbReference type="SUPFAM" id="SSF54523">
    <property type="entry name" value="Pili subunits"/>
    <property type="match status" value="1"/>
</dbReference>
<dbReference type="InterPro" id="IPR012902">
    <property type="entry name" value="N_methyl_site"/>
</dbReference>
<dbReference type="PANTHER" id="PTHR30093:SF2">
    <property type="entry name" value="TYPE II SECRETION SYSTEM PROTEIN H"/>
    <property type="match status" value="1"/>
</dbReference>
<evidence type="ECO:0000256" key="2">
    <source>
        <dbReference type="SAM" id="Phobius"/>
    </source>
</evidence>
<dbReference type="Pfam" id="PF07596">
    <property type="entry name" value="SBP_bac_10"/>
    <property type="match status" value="1"/>
</dbReference>
<gene>
    <name evidence="4" type="ORF">V5E97_02560</name>
</gene>
<reference evidence="4" key="1">
    <citation type="submission" date="2024-05" db="EMBL/GenBank/DDBJ databases">
        <title>Planctomycetes of the genus Singulisphaera possess chitinolytic capabilities.</title>
        <authorList>
            <person name="Ivanova A."/>
        </authorList>
    </citation>
    <scope>NUCLEOTIDE SEQUENCE</scope>
    <source>
        <strain evidence="4">Ch08T</strain>
    </source>
</reference>
<dbReference type="InterPro" id="IPR045584">
    <property type="entry name" value="Pilin-like"/>
</dbReference>
<dbReference type="PROSITE" id="PS00409">
    <property type="entry name" value="PROKAR_NTER_METHYL"/>
    <property type="match status" value="1"/>
</dbReference>